<protein>
    <submittedName>
        <fullName evidence="1">Uncharacterized protein</fullName>
    </submittedName>
</protein>
<accession>A0AA37M8T0</accession>
<name>A0AA37M8T0_9HYPH</name>
<evidence type="ECO:0000313" key="1">
    <source>
        <dbReference type="EMBL" id="GJD66487.1"/>
    </source>
</evidence>
<dbReference type="RefSeq" id="WP_238193517.1">
    <property type="nucleotide sequence ID" value="NZ_BPQJ01000066.1"/>
</dbReference>
<dbReference type="AlphaFoldDB" id="A0AA37M8T0"/>
<organism evidence="1 2">
    <name type="scientific">Methylobacterium frigidaeris</name>
    <dbReference type="NCBI Taxonomy" id="2038277"/>
    <lineage>
        <taxon>Bacteria</taxon>
        <taxon>Pseudomonadati</taxon>
        <taxon>Pseudomonadota</taxon>
        <taxon>Alphaproteobacteria</taxon>
        <taxon>Hyphomicrobiales</taxon>
        <taxon>Methylobacteriaceae</taxon>
        <taxon>Methylobacterium</taxon>
    </lineage>
</organism>
<comment type="caution">
    <text evidence="1">The sequence shown here is derived from an EMBL/GenBank/DDBJ whole genome shotgun (WGS) entry which is preliminary data.</text>
</comment>
<dbReference type="EMBL" id="BPQJ01000066">
    <property type="protein sequence ID" value="GJD66487.1"/>
    <property type="molecule type" value="Genomic_DNA"/>
</dbReference>
<keyword evidence="2" id="KW-1185">Reference proteome</keyword>
<sequence>MTSTTIDTAIAAWKAATTQADRDLAAEAIAQHIAHETPEGSDYESATEELIDRLKAEFGPVPVEDLRDAIAPNRFYIALPAAIPEGEVEGIWGIGRSEELAIEDAHHWTQTRPATVGEGEWVVSHEGTYEAFPTATEAHAYAKTLGYRAEPCTEALYRRVKAEGYDVTGRNSYTYAKNGSVYDVVEREAA</sequence>
<proteinExistence type="predicted"/>
<gene>
    <name evidence="1" type="ORF">MPEAHAMD_6685</name>
</gene>
<evidence type="ECO:0000313" key="2">
    <source>
        <dbReference type="Proteomes" id="UP001055286"/>
    </source>
</evidence>
<reference evidence="1" key="1">
    <citation type="journal article" date="2016" name="Front. Microbiol.">
        <title>Genome Sequence of the Piezophilic, Mesophilic Sulfate-Reducing Bacterium Desulfovibrio indicus J2T.</title>
        <authorList>
            <person name="Cao J."/>
            <person name="Maignien L."/>
            <person name="Shao Z."/>
            <person name="Alain K."/>
            <person name="Jebbar M."/>
        </authorList>
    </citation>
    <scope>NUCLEOTIDE SEQUENCE</scope>
    <source>
        <strain evidence="1">JCM 32048</strain>
    </source>
</reference>
<reference evidence="1" key="2">
    <citation type="submission" date="2021-08" db="EMBL/GenBank/DDBJ databases">
        <authorList>
            <person name="Tani A."/>
            <person name="Ola A."/>
            <person name="Ogura Y."/>
            <person name="Katsura K."/>
            <person name="Hayashi T."/>
        </authorList>
    </citation>
    <scope>NUCLEOTIDE SEQUENCE</scope>
    <source>
        <strain evidence="1">JCM 32048</strain>
    </source>
</reference>
<dbReference type="Proteomes" id="UP001055286">
    <property type="component" value="Unassembled WGS sequence"/>
</dbReference>